<comment type="caution">
    <text evidence="1">The sequence shown here is derived from an EMBL/GenBank/DDBJ whole genome shotgun (WGS) entry which is preliminary data.</text>
</comment>
<dbReference type="AlphaFoldDB" id="A0A9W8JMW5"/>
<evidence type="ECO:0000313" key="2">
    <source>
        <dbReference type="Proteomes" id="UP001140091"/>
    </source>
</evidence>
<dbReference type="Proteomes" id="UP001140091">
    <property type="component" value="Unassembled WGS sequence"/>
</dbReference>
<gene>
    <name evidence="1" type="ORF">H1R20_g243</name>
</gene>
<protein>
    <submittedName>
        <fullName evidence="1">Uncharacterized protein</fullName>
    </submittedName>
</protein>
<proteinExistence type="predicted"/>
<name>A0A9W8JMW5_9AGAR</name>
<organism evidence="1 2">
    <name type="scientific">Candolleomyces eurysporus</name>
    <dbReference type="NCBI Taxonomy" id="2828524"/>
    <lineage>
        <taxon>Eukaryota</taxon>
        <taxon>Fungi</taxon>
        <taxon>Dikarya</taxon>
        <taxon>Basidiomycota</taxon>
        <taxon>Agaricomycotina</taxon>
        <taxon>Agaricomycetes</taxon>
        <taxon>Agaricomycetidae</taxon>
        <taxon>Agaricales</taxon>
        <taxon>Agaricineae</taxon>
        <taxon>Psathyrellaceae</taxon>
        <taxon>Candolleomyces</taxon>
    </lineage>
</organism>
<dbReference type="EMBL" id="JANBPK010000015">
    <property type="protein sequence ID" value="KAJ2936838.1"/>
    <property type="molecule type" value="Genomic_DNA"/>
</dbReference>
<sequence length="61" mass="6617">MLAVPGAVAITERKAVIQSDWQQAIDLQRGLRSSIKDDGRPGAVPYAGYKEERGLGLLRPP</sequence>
<keyword evidence="2" id="KW-1185">Reference proteome</keyword>
<dbReference type="OrthoDB" id="10300134at2759"/>
<evidence type="ECO:0000313" key="1">
    <source>
        <dbReference type="EMBL" id="KAJ2936838.1"/>
    </source>
</evidence>
<accession>A0A9W8JMW5</accession>
<reference evidence="1" key="1">
    <citation type="submission" date="2022-06" db="EMBL/GenBank/DDBJ databases">
        <title>Genome Sequence of Candolleomyces eurysporus.</title>
        <authorList>
            <person name="Buettner E."/>
        </authorList>
    </citation>
    <scope>NUCLEOTIDE SEQUENCE</scope>
    <source>
        <strain evidence="1">VTCC 930004</strain>
    </source>
</reference>
<feature type="non-terminal residue" evidence="1">
    <location>
        <position position="61"/>
    </location>
</feature>